<organism evidence="1 2">
    <name type="scientific">Striga asiatica</name>
    <name type="common">Asiatic witchweed</name>
    <name type="synonym">Buchnera asiatica</name>
    <dbReference type="NCBI Taxonomy" id="4170"/>
    <lineage>
        <taxon>Eukaryota</taxon>
        <taxon>Viridiplantae</taxon>
        <taxon>Streptophyta</taxon>
        <taxon>Embryophyta</taxon>
        <taxon>Tracheophyta</taxon>
        <taxon>Spermatophyta</taxon>
        <taxon>Magnoliopsida</taxon>
        <taxon>eudicotyledons</taxon>
        <taxon>Gunneridae</taxon>
        <taxon>Pentapetalae</taxon>
        <taxon>asterids</taxon>
        <taxon>lamiids</taxon>
        <taxon>Lamiales</taxon>
        <taxon>Orobanchaceae</taxon>
        <taxon>Buchnereae</taxon>
        <taxon>Striga</taxon>
    </lineage>
</organism>
<keyword evidence="2" id="KW-1185">Reference proteome</keyword>
<evidence type="ECO:0000313" key="1">
    <source>
        <dbReference type="EMBL" id="GER29233.1"/>
    </source>
</evidence>
<comment type="caution">
    <text evidence="1">The sequence shown here is derived from an EMBL/GenBank/DDBJ whole genome shotgun (WGS) entry which is preliminary data.</text>
</comment>
<dbReference type="Proteomes" id="UP000325081">
    <property type="component" value="Unassembled WGS sequence"/>
</dbReference>
<accession>A0A5A7P8Q9</accession>
<protein>
    <submittedName>
        <fullName evidence="1">Sec14p-like phosphatidylinositol transfer family protein</fullName>
    </submittedName>
</protein>
<evidence type="ECO:0000313" key="2">
    <source>
        <dbReference type="Proteomes" id="UP000325081"/>
    </source>
</evidence>
<dbReference type="EMBL" id="BKCP01003447">
    <property type="protein sequence ID" value="GER29233.1"/>
    <property type="molecule type" value="Genomic_DNA"/>
</dbReference>
<gene>
    <name evidence="1" type="ORF">STAS_05075</name>
</gene>
<reference evidence="2" key="1">
    <citation type="journal article" date="2019" name="Curr. Biol.">
        <title>Genome Sequence of Striga asiatica Provides Insight into the Evolution of Plant Parasitism.</title>
        <authorList>
            <person name="Yoshida S."/>
            <person name="Kim S."/>
            <person name="Wafula E.K."/>
            <person name="Tanskanen J."/>
            <person name="Kim Y.M."/>
            <person name="Honaas L."/>
            <person name="Yang Z."/>
            <person name="Spallek T."/>
            <person name="Conn C.E."/>
            <person name="Ichihashi Y."/>
            <person name="Cheong K."/>
            <person name="Cui S."/>
            <person name="Der J.P."/>
            <person name="Gundlach H."/>
            <person name="Jiao Y."/>
            <person name="Hori C."/>
            <person name="Ishida J.K."/>
            <person name="Kasahara H."/>
            <person name="Kiba T."/>
            <person name="Kim M.S."/>
            <person name="Koo N."/>
            <person name="Laohavisit A."/>
            <person name="Lee Y.H."/>
            <person name="Lumba S."/>
            <person name="McCourt P."/>
            <person name="Mortimer J.C."/>
            <person name="Mutuku J.M."/>
            <person name="Nomura T."/>
            <person name="Sasaki-Sekimoto Y."/>
            <person name="Seto Y."/>
            <person name="Wang Y."/>
            <person name="Wakatake T."/>
            <person name="Sakakibara H."/>
            <person name="Demura T."/>
            <person name="Yamaguchi S."/>
            <person name="Yoneyama K."/>
            <person name="Manabe R.I."/>
            <person name="Nelson D.C."/>
            <person name="Schulman A.H."/>
            <person name="Timko M.P."/>
            <person name="dePamphilis C.W."/>
            <person name="Choi D."/>
            <person name="Shirasu K."/>
        </authorList>
    </citation>
    <scope>NUCLEOTIDE SEQUENCE [LARGE SCALE GENOMIC DNA]</scope>
    <source>
        <strain evidence="2">cv. UVA1</strain>
    </source>
</reference>
<sequence length="160" mass="17946">MRYGTTFQVVDGHQSLYLLERGKNKLMDGRVVFPGSLLHAIPHSAQRISGLSGMVMKPLLHERKRARRKIDVLSGCGHGELLPSFSVAILLFHLPTNFCLETVELEIRNHKSQGSVHVNLPLNADEDDIVTTLESTLEKFKNVERCQESVGCLRINENNS</sequence>
<proteinExistence type="predicted"/>
<name>A0A5A7P8Q9_STRAF</name>
<dbReference type="AlphaFoldDB" id="A0A5A7P8Q9"/>